<dbReference type="PANTHER" id="PTHR19849">
    <property type="entry name" value="PHOSPHOLIPASE A-2-ACTIVATING PROTEIN"/>
    <property type="match status" value="1"/>
</dbReference>
<dbReference type="GO" id="GO:0043161">
    <property type="term" value="P:proteasome-mediated ubiquitin-dependent protein catabolic process"/>
    <property type="evidence" value="ECO:0007669"/>
    <property type="project" value="TreeGrafter"/>
</dbReference>
<reference evidence="6 7" key="2">
    <citation type="submission" date="2018-11" db="EMBL/GenBank/DDBJ databases">
        <authorList>
            <consortium name="Pathogen Informatics"/>
        </authorList>
    </citation>
    <scope>NUCLEOTIDE SEQUENCE [LARGE SCALE GENOMIC DNA]</scope>
</reference>
<evidence type="ECO:0000256" key="4">
    <source>
        <dbReference type="PROSITE-ProRule" id="PRU00221"/>
    </source>
</evidence>
<keyword evidence="5" id="KW-0732">Signal</keyword>
<keyword evidence="3" id="KW-0677">Repeat</keyword>
<evidence type="ECO:0000313" key="6">
    <source>
        <dbReference type="EMBL" id="VDK55285.1"/>
    </source>
</evidence>
<evidence type="ECO:0000256" key="1">
    <source>
        <dbReference type="ARBA" id="ARBA00022490"/>
    </source>
</evidence>
<dbReference type="SUPFAM" id="SSF50978">
    <property type="entry name" value="WD40 repeat-like"/>
    <property type="match status" value="1"/>
</dbReference>
<keyword evidence="2 4" id="KW-0853">WD repeat</keyword>
<dbReference type="PANTHER" id="PTHR19849:SF0">
    <property type="entry name" value="PHOSPHOLIPASE A-2-ACTIVATING PROTEIN"/>
    <property type="match status" value="1"/>
</dbReference>
<evidence type="ECO:0000313" key="7">
    <source>
        <dbReference type="Proteomes" id="UP000271098"/>
    </source>
</evidence>
<dbReference type="OrthoDB" id="10255630at2759"/>
<dbReference type="EMBL" id="UYRT01015767">
    <property type="protein sequence ID" value="VDK55285.1"/>
    <property type="molecule type" value="Genomic_DNA"/>
</dbReference>
<dbReference type="AlphaFoldDB" id="A0A183DD10"/>
<reference evidence="8" key="1">
    <citation type="submission" date="2016-06" db="UniProtKB">
        <authorList>
            <consortium name="WormBaseParasite"/>
        </authorList>
    </citation>
    <scope>IDENTIFICATION</scope>
</reference>
<gene>
    <name evidence="6" type="ORF">GPUH_LOCUS6604</name>
</gene>
<organism evidence="8">
    <name type="scientific">Gongylonema pulchrum</name>
    <dbReference type="NCBI Taxonomy" id="637853"/>
    <lineage>
        <taxon>Eukaryota</taxon>
        <taxon>Metazoa</taxon>
        <taxon>Ecdysozoa</taxon>
        <taxon>Nematoda</taxon>
        <taxon>Chromadorea</taxon>
        <taxon>Rhabditida</taxon>
        <taxon>Spirurina</taxon>
        <taxon>Spiruromorpha</taxon>
        <taxon>Spiruroidea</taxon>
        <taxon>Gongylonematidae</taxon>
        <taxon>Gongylonema</taxon>
    </lineage>
</organism>
<sequence>MLAVLHLSACSYLPTVWVYCSAKDQNSDDVIVPSCFFQTKHLVGHKMSVWAVAAIPGNPGFYLTGSADLTIKYWQDSHQLKTFSGHEDVVRSLVVLSHEKFLSAANDATIRLWHIDAGACLQKFPSYSADYIYRSYRSFATFTEFGISNVG</sequence>
<feature type="repeat" description="WD" evidence="4">
    <location>
        <begin position="42"/>
        <end position="75"/>
    </location>
</feature>
<dbReference type="InterPro" id="IPR015943">
    <property type="entry name" value="WD40/YVTN_repeat-like_dom_sf"/>
</dbReference>
<keyword evidence="7" id="KW-1185">Reference proteome</keyword>
<evidence type="ECO:0000256" key="2">
    <source>
        <dbReference type="ARBA" id="ARBA00022574"/>
    </source>
</evidence>
<protein>
    <submittedName>
        <fullName evidence="8">WD_REPEATS_REGION domain-containing protein</fullName>
    </submittedName>
</protein>
<accession>A0A183DD10</accession>
<dbReference type="GO" id="GO:0010992">
    <property type="term" value="P:ubiquitin recycling"/>
    <property type="evidence" value="ECO:0007669"/>
    <property type="project" value="TreeGrafter"/>
</dbReference>
<proteinExistence type="predicted"/>
<dbReference type="Proteomes" id="UP000271098">
    <property type="component" value="Unassembled WGS sequence"/>
</dbReference>
<dbReference type="Pfam" id="PF00400">
    <property type="entry name" value="WD40"/>
    <property type="match status" value="2"/>
</dbReference>
<dbReference type="InterPro" id="IPR001680">
    <property type="entry name" value="WD40_rpt"/>
</dbReference>
<dbReference type="GO" id="GO:0005634">
    <property type="term" value="C:nucleus"/>
    <property type="evidence" value="ECO:0007669"/>
    <property type="project" value="TreeGrafter"/>
</dbReference>
<evidence type="ECO:0000256" key="5">
    <source>
        <dbReference type="SAM" id="SignalP"/>
    </source>
</evidence>
<evidence type="ECO:0000313" key="8">
    <source>
        <dbReference type="WBParaSite" id="GPUH_0000661001-mRNA-1"/>
    </source>
</evidence>
<name>A0A183DD10_9BILA</name>
<feature type="signal peptide" evidence="5">
    <location>
        <begin position="1"/>
        <end position="22"/>
    </location>
</feature>
<dbReference type="GO" id="GO:0005737">
    <property type="term" value="C:cytoplasm"/>
    <property type="evidence" value="ECO:0007669"/>
    <property type="project" value="TreeGrafter"/>
</dbReference>
<keyword evidence="1" id="KW-0963">Cytoplasm</keyword>
<feature type="repeat" description="WD" evidence="4">
    <location>
        <begin position="83"/>
        <end position="123"/>
    </location>
</feature>
<dbReference type="SMART" id="SM00320">
    <property type="entry name" value="WD40"/>
    <property type="match status" value="2"/>
</dbReference>
<dbReference type="InterPro" id="IPR036322">
    <property type="entry name" value="WD40_repeat_dom_sf"/>
</dbReference>
<dbReference type="GO" id="GO:0043130">
    <property type="term" value="F:ubiquitin binding"/>
    <property type="evidence" value="ECO:0007669"/>
    <property type="project" value="TreeGrafter"/>
</dbReference>
<evidence type="ECO:0000256" key="3">
    <source>
        <dbReference type="ARBA" id="ARBA00022737"/>
    </source>
</evidence>
<dbReference type="WBParaSite" id="GPUH_0000661001-mRNA-1">
    <property type="protein sequence ID" value="GPUH_0000661001-mRNA-1"/>
    <property type="gene ID" value="GPUH_0000661001"/>
</dbReference>
<dbReference type="Gene3D" id="2.130.10.10">
    <property type="entry name" value="YVTN repeat-like/Quinoprotein amine dehydrogenase"/>
    <property type="match status" value="1"/>
</dbReference>
<feature type="chain" id="PRO_5043138667" evidence="5">
    <location>
        <begin position="23"/>
        <end position="151"/>
    </location>
</feature>
<dbReference type="PROSITE" id="PS50082">
    <property type="entry name" value="WD_REPEATS_2"/>
    <property type="match status" value="2"/>
</dbReference>